<evidence type="ECO:0000313" key="2">
    <source>
        <dbReference type="EMBL" id="NJB66819.1"/>
    </source>
</evidence>
<proteinExistence type="predicted"/>
<feature type="region of interest" description="Disordered" evidence="1">
    <location>
        <begin position="70"/>
        <end position="101"/>
    </location>
</feature>
<dbReference type="Proteomes" id="UP000580856">
    <property type="component" value="Unassembled WGS sequence"/>
</dbReference>
<dbReference type="EMBL" id="JAATJA010000001">
    <property type="protein sequence ID" value="NJB66819.1"/>
    <property type="molecule type" value="Genomic_DNA"/>
</dbReference>
<dbReference type="AlphaFoldDB" id="A0A846QQ55"/>
<protein>
    <submittedName>
        <fullName evidence="2">Uncharacterized protein</fullName>
    </submittedName>
</protein>
<evidence type="ECO:0000313" key="3">
    <source>
        <dbReference type="Proteomes" id="UP000580856"/>
    </source>
</evidence>
<feature type="region of interest" description="Disordered" evidence="1">
    <location>
        <begin position="1"/>
        <end position="39"/>
    </location>
</feature>
<evidence type="ECO:0000256" key="1">
    <source>
        <dbReference type="SAM" id="MobiDB-lite"/>
    </source>
</evidence>
<reference evidence="2 3" key="1">
    <citation type="submission" date="2020-03" db="EMBL/GenBank/DDBJ databases">
        <title>Genomic Encyclopedia of Type Strains, Phase IV (KMG-IV): sequencing the most valuable type-strain genomes for metagenomic binning, comparative biology and taxonomic classification.</title>
        <authorList>
            <person name="Goeker M."/>
        </authorList>
    </citation>
    <scope>NUCLEOTIDE SEQUENCE [LARGE SCALE GENOMIC DNA]</scope>
    <source>
        <strain evidence="2 3">DSM 24233</strain>
    </source>
</reference>
<comment type="caution">
    <text evidence="2">The sequence shown here is derived from an EMBL/GenBank/DDBJ whole genome shotgun (WGS) entry which is preliminary data.</text>
</comment>
<feature type="region of interest" description="Disordered" evidence="1">
    <location>
        <begin position="155"/>
        <end position="220"/>
    </location>
</feature>
<feature type="compositionally biased region" description="Low complexity" evidence="1">
    <location>
        <begin position="186"/>
        <end position="199"/>
    </location>
</feature>
<accession>A0A846QQ55</accession>
<name>A0A846QQ55_9BACT</name>
<sequence length="220" mass="24529">MTPGPSLLARAGPGAGTRNACRDTSHPAPTMQPPGTQSARMPLCGVFNLRHGPWPILRCKRVLQGKFLHHAQQHTSTSSTRKNDMPRPGIHAHHPDTSRNEFHDIRRKSALQRHFASYSARKGHELARRCPPKWTRFRFSRHAMRFKFLRQHSAGTRPRCLSCSRGRYPLKPSHKTGLNSPKPRLGATGTTAGEGSTPALQSQPGTPESTRHRQKPDGSR</sequence>
<keyword evidence="3" id="KW-1185">Reference proteome</keyword>
<gene>
    <name evidence="2" type="ORF">GGQ74_000459</name>
</gene>
<organism evidence="2 3">
    <name type="scientific">Desulfobaculum xiamenense</name>
    <dbReference type="NCBI Taxonomy" id="995050"/>
    <lineage>
        <taxon>Bacteria</taxon>
        <taxon>Pseudomonadati</taxon>
        <taxon>Thermodesulfobacteriota</taxon>
        <taxon>Desulfovibrionia</taxon>
        <taxon>Desulfovibrionales</taxon>
        <taxon>Desulfovibrionaceae</taxon>
        <taxon>Desulfobaculum</taxon>
    </lineage>
</organism>
<feature type="compositionally biased region" description="Basic and acidic residues" evidence="1">
    <location>
        <begin position="209"/>
        <end position="220"/>
    </location>
</feature>